<proteinExistence type="predicted"/>
<dbReference type="HOGENOM" id="CLU_1040606_0_0_4"/>
<dbReference type="KEGG" id="aaa:Acav_4495"/>
<feature type="compositionally biased region" description="Pro residues" evidence="1">
    <location>
        <begin position="280"/>
        <end position="290"/>
    </location>
</feature>
<dbReference type="EMBL" id="CP002521">
    <property type="protein sequence ID" value="ADX48378.1"/>
    <property type="molecule type" value="Genomic_DNA"/>
</dbReference>
<gene>
    <name evidence="2" type="ordered locus">Acav_4495</name>
</gene>
<dbReference type="Proteomes" id="UP000002482">
    <property type="component" value="Chromosome"/>
</dbReference>
<name>F0Q9D3_PARA1</name>
<accession>F0Q9D3</accession>
<protein>
    <submittedName>
        <fullName evidence="2">Uncharacterized protein</fullName>
    </submittedName>
</protein>
<keyword evidence="3" id="KW-1185">Reference proteome</keyword>
<evidence type="ECO:0000256" key="1">
    <source>
        <dbReference type="SAM" id="MobiDB-lite"/>
    </source>
</evidence>
<dbReference type="AlphaFoldDB" id="F0Q9D3"/>
<reference evidence="2" key="1">
    <citation type="submission" date="2011-02" db="EMBL/GenBank/DDBJ databases">
        <title>Complete sequence of Acidovorax avenae subsp. avenae ATCC 19860.</title>
        <authorList>
            <consortium name="US DOE Joint Genome Institute"/>
            <person name="Lucas S."/>
            <person name="Copeland A."/>
            <person name="Lapidus A."/>
            <person name="Cheng J.-F."/>
            <person name="Goodwin L."/>
            <person name="Pitluck S."/>
            <person name="Chertkov O."/>
            <person name="Held B."/>
            <person name="Detter J.C."/>
            <person name="Han C."/>
            <person name="Tapia R."/>
            <person name="Land M."/>
            <person name="Hauser L."/>
            <person name="Kyrpides N."/>
            <person name="Ivanova N."/>
            <person name="Ovchinnikova G."/>
            <person name="Pagani I."/>
            <person name="Gordon S."/>
            <person name="Woyke T."/>
        </authorList>
    </citation>
    <scope>NUCLEOTIDE SEQUENCE</scope>
    <source>
        <strain evidence="2">ATCC 19860</strain>
    </source>
</reference>
<feature type="region of interest" description="Disordered" evidence="1">
    <location>
        <begin position="265"/>
        <end position="290"/>
    </location>
</feature>
<organism evidence="2 3">
    <name type="scientific">Paracidovorax avenae (strain ATCC 19860 / DSM 7227 / CCUG 15838 / JCM 20985 / LMG 2117 / NCPPB 1011)</name>
    <name type="common">Acidovorax avenae</name>
    <dbReference type="NCBI Taxonomy" id="643561"/>
    <lineage>
        <taxon>Bacteria</taxon>
        <taxon>Pseudomonadati</taxon>
        <taxon>Pseudomonadota</taxon>
        <taxon>Betaproteobacteria</taxon>
        <taxon>Burkholderiales</taxon>
        <taxon>Comamonadaceae</taxon>
        <taxon>Paracidovorax</taxon>
    </lineage>
</organism>
<evidence type="ECO:0000313" key="3">
    <source>
        <dbReference type="Proteomes" id="UP000002482"/>
    </source>
</evidence>
<sequence length="290" mass="31397">MSAGFFRIPFEAPSSVKKPPLSFLPARAGLCLPLAGAVLLSLAACAPVQPSLPHVGRAQVELPPGDWEVLQRGKQTVVDVLPDDTADDLPMETTVMGLRGPGKDRPLLALVFVQTNATNYPRDTTLWTLPCPQQDGVFVEDRTRGSPARADCLRYRRRADTGNYLALSRPGVSRWMAEQRLAPGVPYSHVMYRYANNGGGFISVDVVAAQSLLRPVTHTNDEFLVAGRPAFRWSEKLADAARLSVSMMDGRMVFPPFPIPSAISPQFPPLLPRPSDGPADPGPQPPVGGR</sequence>
<evidence type="ECO:0000313" key="2">
    <source>
        <dbReference type="EMBL" id="ADX48378.1"/>
    </source>
</evidence>